<accession>A0AC35GBG2</accession>
<reference evidence="2" key="1">
    <citation type="submission" date="2022-11" db="UniProtKB">
        <authorList>
            <consortium name="WormBaseParasite"/>
        </authorList>
    </citation>
    <scope>IDENTIFICATION</scope>
</reference>
<organism evidence="1 2">
    <name type="scientific">Panagrolaimus sp. PS1159</name>
    <dbReference type="NCBI Taxonomy" id="55785"/>
    <lineage>
        <taxon>Eukaryota</taxon>
        <taxon>Metazoa</taxon>
        <taxon>Ecdysozoa</taxon>
        <taxon>Nematoda</taxon>
        <taxon>Chromadorea</taxon>
        <taxon>Rhabditida</taxon>
        <taxon>Tylenchina</taxon>
        <taxon>Panagrolaimomorpha</taxon>
        <taxon>Panagrolaimoidea</taxon>
        <taxon>Panagrolaimidae</taxon>
        <taxon>Panagrolaimus</taxon>
    </lineage>
</organism>
<dbReference type="Proteomes" id="UP000887580">
    <property type="component" value="Unplaced"/>
</dbReference>
<name>A0AC35GBG2_9BILA</name>
<evidence type="ECO:0000313" key="2">
    <source>
        <dbReference type="WBParaSite" id="PS1159_v2.g3662.t1"/>
    </source>
</evidence>
<dbReference type="WBParaSite" id="PS1159_v2.g3662.t1">
    <property type="protein sequence ID" value="PS1159_v2.g3662.t1"/>
    <property type="gene ID" value="PS1159_v2.g3662"/>
</dbReference>
<protein>
    <submittedName>
        <fullName evidence="2">Coatomer subunit delta</fullName>
    </submittedName>
</protein>
<proteinExistence type="predicted"/>
<evidence type="ECO:0000313" key="1">
    <source>
        <dbReference type="Proteomes" id="UP000887580"/>
    </source>
</evidence>
<sequence>MVLLMSSIITKNGKKLLARQFVNEMSRSRVEGLLDAFSKLVGTDSSQRQHTFVETDSVRYVYQPLDDIYVVLVTTKNSNILEDLEALRLFSRVIPEYCRSNDEAEILNKAFELIMAFDEIVALGYRENVNLAMIRTYTEMDSHEERVHKQILNAQMRDAINKGQQRAKELKKNQERSTGKGGRGISSATAISSSNSHSFASAEPALNSSNTSSYVPKTPAVSAAASSKGGGKALKLGAKNVSDDAFLQQLRSEGQLVADLQKTSIADKGKPAVLEDRSPVYVHATEKLNASVSRNGGIESAEILGNVSLNLTESEFNTVTLKMKCKQVAGTQIQVHPNLDKTVWQKESRLQLKSIQKPYPLNTDVGLVKWRNVLSEEEQLPLTLNVFPSESADGCTVNIEYTLQKEIQLFEVVITIPLPPATQPIVSEVYGSYEYVRSKSQLLWTIPIIDSTSESGTLEFSVPNGHSDHFFPVNISFTSENLICGIEVEDVTKHDGSDSVEHTLNSGIVVDKYEIV</sequence>